<sequence>MTDKNLMDRTTEEFFGYVLTPEENERYSDEDLEEKLTEFGFTKAGPNIIPRLRGEVSWQYVEFYE</sequence>
<dbReference type="Proteomes" id="UP000014387">
    <property type="component" value="Unassembled WGS sequence"/>
</dbReference>
<comment type="caution">
    <text evidence="1">The sequence shown here is derived from an EMBL/GenBank/DDBJ whole genome shotgun (WGS) entry which is preliminary data.</text>
</comment>
<dbReference type="EMBL" id="AGWN01000001">
    <property type="protein sequence ID" value="EPD30847.1"/>
    <property type="molecule type" value="Genomic_DNA"/>
</dbReference>
<keyword evidence="2" id="KW-1185">Reference proteome</keyword>
<evidence type="ECO:0000313" key="2">
    <source>
        <dbReference type="Proteomes" id="UP000014387"/>
    </source>
</evidence>
<protein>
    <submittedName>
        <fullName evidence="1">Uncharacterized protein</fullName>
    </submittedName>
</protein>
<accession>A0A9W5VWC8</accession>
<name>A0A9W5VWC8_9ACTO</name>
<dbReference type="AlphaFoldDB" id="A0A9W5VWC8"/>
<dbReference type="RefSeq" id="WP_016443959.1">
    <property type="nucleotide sequence ID" value="NZ_KE150266.1"/>
</dbReference>
<evidence type="ECO:0000313" key="1">
    <source>
        <dbReference type="EMBL" id="EPD30847.1"/>
    </source>
</evidence>
<reference evidence="1 2" key="1">
    <citation type="submission" date="2013-05" db="EMBL/GenBank/DDBJ databases">
        <title>The Genome Sequence of Actinomyces europaeus ACS-120-V-COL10B.</title>
        <authorList>
            <consortium name="The Broad Institute Genomics Platform"/>
            <person name="Earl A."/>
            <person name="Ward D."/>
            <person name="Feldgarden M."/>
            <person name="Gevers D."/>
            <person name="Saerens B."/>
            <person name="Vaneechoutte M."/>
            <person name="Walker B."/>
            <person name="Young S."/>
            <person name="Zeng Q."/>
            <person name="Gargeya S."/>
            <person name="Fitzgerald M."/>
            <person name="Haas B."/>
            <person name="Abouelleil A."/>
            <person name="Allen A.W."/>
            <person name="Alvarado L."/>
            <person name="Arachchi H.M."/>
            <person name="Berlin A.M."/>
            <person name="Chapman S.B."/>
            <person name="Gainer-Dewar J."/>
            <person name="Goldberg J."/>
            <person name="Griggs A."/>
            <person name="Gujja S."/>
            <person name="Hansen M."/>
            <person name="Howarth C."/>
            <person name="Imamovic A."/>
            <person name="Ireland A."/>
            <person name="Larimer J."/>
            <person name="McCowan C."/>
            <person name="Murphy C."/>
            <person name="Pearson M."/>
            <person name="Poon T.W."/>
            <person name="Priest M."/>
            <person name="Roberts A."/>
            <person name="Saif S."/>
            <person name="Shea T."/>
            <person name="Sisk P."/>
            <person name="Sykes S."/>
            <person name="Wortman J."/>
            <person name="Nusbaum C."/>
            <person name="Birren B."/>
        </authorList>
    </citation>
    <scope>NUCLEOTIDE SEQUENCE [LARGE SCALE GENOMIC DNA]</scope>
    <source>
        <strain evidence="1 2">ACS-120-V-Col10b</strain>
    </source>
</reference>
<gene>
    <name evidence="1" type="ORF">HMPREF9238_00602</name>
</gene>
<organism evidence="1 2">
    <name type="scientific">Gleimia europaea ACS-120-V-Col10b</name>
    <dbReference type="NCBI Taxonomy" id="883069"/>
    <lineage>
        <taxon>Bacteria</taxon>
        <taxon>Bacillati</taxon>
        <taxon>Actinomycetota</taxon>
        <taxon>Actinomycetes</taxon>
        <taxon>Actinomycetales</taxon>
        <taxon>Actinomycetaceae</taxon>
        <taxon>Gleimia</taxon>
    </lineage>
</organism>
<proteinExistence type="predicted"/>